<name>A0A0R2BH19_9LACO</name>
<sequence>MTLARFNAPQHQYFKLAVTELKAQKKRSHWMWFMFPQLRGLGKSQTAYLYGIADLNEAKAFLADPYLGNNLRQLCEVLLQVPTNDAKMIFGFPDDLKLKSSMTLFAKASNEPIFQAVLDKFFHGKYDQKTLELLKNM</sequence>
<gene>
    <name evidence="1" type="ORF">FC48_GL000041</name>
</gene>
<dbReference type="Pfam" id="PF08837">
    <property type="entry name" value="DUF1810"/>
    <property type="match status" value="1"/>
</dbReference>
<dbReference type="PIRSF" id="PIRSF008546">
    <property type="entry name" value="UCP008546"/>
    <property type="match status" value="1"/>
</dbReference>
<protein>
    <recommendedName>
        <fullName evidence="3">Calpastatin</fullName>
    </recommendedName>
</protein>
<dbReference type="InterPro" id="IPR014937">
    <property type="entry name" value="DUF1810"/>
</dbReference>
<dbReference type="AlphaFoldDB" id="A0A0R2BH19"/>
<dbReference type="PATRIC" id="fig|1423772.3.peg.53"/>
<evidence type="ECO:0000313" key="2">
    <source>
        <dbReference type="Proteomes" id="UP000051612"/>
    </source>
</evidence>
<dbReference type="SUPFAM" id="SSF140736">
    <property type="entry name" value="Rv1873-like"/>
    <property type="match status" value="1"/>
</dbReference>
<comment type="caution">
    <text evidence="1">The sequence shown here is derived from an EMBL/GenBank/DDBJ whole genome shotgun (WGS) entry which is preliminary data.</text>
</comment>
<proteinExistence type="predicted"/>
<dbReference type="InterPro" id="IPR036287">
    <property type="entry name" value="Rv1873-like_sf"/>
</dbReference>
<dbReference type="Proteomes" id="UP000051612">
    <property type="component" value="Unassembled WGS sequence"/>
</dbReference>
<dbReference type="Gene3D" id="1.25.40.380">
    <property type="entry name" value="Protein of unknown function DUF1810"/>
    <property type="match status" value="1"/>
</dbReference>
<evidence type="ECO:0008006" key="3">
    <source>
        <dbReference type="Google" id="ProtNLM"/>
    </source>
</evidence>
<accession>A0A0R2BH19</accession>
<evidence type="ECO:0000313" key="1">
    <source>
        <dbReference type="EMBL" id="KRM75625.1"/>
    </source>
</evidence>
<dbReference type="EMBL" id="AYYN01000062">
    <property type="protein sequence ID" value="KRM75625.1"/>
    <property type="molecule type" value="Genomic_DNA"/>
</dbReference>
<reference evidence="1 2" key="1">
    <citation type="journal article" date="2015" name="Genome Announc.">
        <title>Expanding the biotechnology potential of lactobacilli through comparative genomics of 213 strains and associated genera.</title>
        <authorList>
            <person name="Sun Z."/>
            <person name="Harris H.M."/>
            <person name="McCann A."/>
            <person name="Guo C."/>
            <person name="Argimon S."/>
            <person name="Zhang W."/>
            <person name="Yang X."/>
            <person name="Jeffery I.B."/>
            <person name="Cooney J.C."/>
            <person name="Kagawa T.F."/>
            <person name="Liu W."/>
            <person name="Song Y."/>
            <person name="Salvetti E."/>
            <person name="Wrobel A."/>
            <person name="Rasinkangas P."/>
            <person name="Parkhill J."/>
            <person name="Rea M.C."/>
            <person name="O'Sullivan O."/>
            <person name="Ritari J."/>
            <person name="Douillard F.P."/>
            <person name="Paul Ross R."/>
            <person name="Yang R."/>
            <person name="Briner A.E."/>
            <person name="Felis G.E."/>
            <person name="de Vos W.M."/>
            <person name="Barrangou R."/>
            <person name="Klaenhammer T.R."/>
            <person name="Caufield P.W."/>
            <person name="Cui Y."/>
            <person name="Zhang H."/>
            <person name="O'Toole P.W."/>
        </authorList>
    </citation>
    <scope>NUCLEOTIDE SEQUENCE [LARGE SCALE GENOMIC DNA]</scope>
    <source>
        <strain evidence="1 2">DSM 20452</strain>
    </source>
</reference>
<organism evidence="1 2">
    <name type="scientific">Ligilactobacillus murinus DSM 20452 = NBRC 14221</name>
    <dbReference type="NCBI Taxonomy" id="1423772"/>
    <lineage>
        <taxon>Bacteria</taxon>
        <taxon>Bacillati</taxon>
        <taxon>Bacillota</taxon>
        <taxon>Bacilli</taxon>
        <taxon>Lactobacillales</taxon>
        <taxon>Lactobacillaceae</taxon>
        <taxon>Ligilactobacillus</taxon>
    </lineage>
</organism>
<dbReference type="RefSeq" id="WP_004049425.1">
    <property type="nucleotide sequence ID" value="NZ_AYYN01000062.1"/>
</dbReference>